<dbReference type="PANTHER" id="PTHR30408:SF13">
    <property type="entry name" value="TYPE I RESTRICTION ENZYME HINDI SPECIFICITY SUBUNIT"/>
    <property type="match status" value="1"/>
</dbReference>
<evidence type="ECO:0000313" key="6">
    <source>
        <dbReference type="Proteomes" id="UP000006575"/>
    </source>
</evidence>
<evidence type="ECO:0000256" key="2">
    <source>
        <dbReference type="ARBA" id="ARBA00022747"/>
    </source>
</evidence>
<dbReference type="Proteomes" id="UP000006575">
    <property type="component" value="Plasmid pRL11"/>
</dbReference>
<dbReference type="InterPro" id="IPR044946">
    <property type="entry name" value="Restrct_endonuc_typeI_TRD_sf"/>
</dbReference>
<comment type="similarity">
    <text evidence="1">Belongs to the type-I restriction system S methylase family.</text>
</comment>
<dbReference type="GO" id="GO:0003677">
    <property type="term" value="F:DNA binding"/>
    <property type="evidence" value="ECO:0007669"/>
    <property type="project" value="UniProtKB-KW"/>
</dbReference>
<name>Q1M6T9_RHIJ3</name>
<dbReference type="GO" id="GO:0009307">
    <property type="term" value="P:DNA restriction-modification system"/>
    <property type="evidence" value="ECO:0007669"/>
    <property type="project" value="UniProtKB-KW"/>
</dbReference>
<dbReference type="HOGENOM" id="CLU_021095_2_1_5"/>
<dbReference type="SUPFAM" id="SSF116734">
    <property type="entry name" value="DNA methylase specificity domain"/>
    <property type="match status" value="2"/>
</dbReference>
<dbReference type="AlphaFoldDB" id="Q1M6T9"/>
<dbReference type="REBASE" id="13953">
    <property type="entry name" value="S.RleVORF98P"/>
</dbReference>
<protein>
    <submittedName>
        <fullName evidence="5">Type I restriction-modification system specificity subunit</fullName>
    </submittedName>
</protein>
<gene>
    <name evidence="5" type="primary">hsdSp11</name>
    <name evidence="5" type="ordered locus">pRL110099</name>
</gene>
<geneLocation type="plasmid" evidence="5 6">
    <name>pRL11</name>
</geneLocation>
<keyword evidence="5" id="KW-0614">Plasmid</keyword>
<dbReference type="EMBL" id="AM236085">
    <property type="protein sequence ID" value="CAK03043.1"/>
    <property type="molecule type" value="Genomic_DNA"/>
</dbReference>
<dbReference type="InterPro" id="IPR000055">
    <property type="entry name" value="Restrct_endonuc_typeI_TRD"/>
</dbReference>
<dbReference type="CDD" id="cd17256">
    <property type="entry name" value="RMtype1_S_EcoJA65PI-TRD1-CR1_like"/>
    <property type="match status" value="1"/>
</dbReference>
<accession>Q1M6T9</accession>
<organism evidence="5 6">
    <name type="scientific">Rhizobium johnstonii (strain DSM 114642 / LMG 32736 / 3841)</name>
    <name type="common">Rhizobium leguminosarum bv. viciae</name>
    <dbReference type="NCBI Taxonomy" id="216596"/>
    <lineage>
        <taxon>Bacteria</taxon>
        <taxon>Pseudomonadati</taxon>
        <taxon>Pseudomonadota</taxon>
        <taxon>Alphaproteobacteria</taxon>
        <taxon>Hyphomicrobiales</taxon>
        <taxon>Rhizobiaceae</taxon>
        <taxon>Rhizobium/Agrobacterium group</taxon>
        <taxon>Rhizobium</taxon>
        <taxon>Rhizobium johnstonii</taxon>
    </lineage>
</organism>
<dbReference type="Gene3D" id="3.90.220.20">
    <property type="entry name" value="DNA methylase specificity domains"/>
    <property type="match status" value="2"/>
</dbReference>
<feature type="domain" description="Type I restriction modification DNA specificity" evidence="4">
    <location>
        <begin position="61"/>
        <end position="182"/>
    </location>
</feature>
<reference evidence="5 6" key="1">
    <citation type="journal article" date="2006" name="Genome Biol.">
        <title>The genome of Rhizobium leguminosarum has recognizable core and accessory components.</title>
        <authorList>
            <person name="Young J.W."/>
            <person name="Crossman L.C."/>
            <person name="Johnston A.W.B."/>
            <person name="Thomson N.R."/>
            <person name="Ghazoui Z.F."/>
            <person name="Hull K.H."/>
            <person name="Wexler M."/>
            <person name="Curson A.R.J."/>
            <person name="Todd J.D."/>
            <person name="Poole P.S."/>
            <person name="Mauchline T.H."/>
            <person name="East A.K."/>
            <person name="Quail M.A."/>
            <person name="Churcher C."/>
            <person name="Arrowsmith C."/>
            <person name="Cherevach A."/>
            <person name="Chillingworth T."/>
            <person name="Clarke K."/>
            <person name="Cronin A."/>
            <person name="Davis P."/>
            <person name="Fraser A."/>
            <person name="Hance Z."/>
            <person name="Hauser H."/>
            <person name="Jagels K."/>
            <person name="Moule S."/>
            <person name="Mungall K."/>
            <person name="Norbertczak H."/>
            <person name="Rabbinowitsch E."/>
            <person name="Sanders M."/>
            <person name="Simmonds M."/>
            <person name="Whitehead S."/>
            <person name="Parkhill J."/>
        </authorList>
    </citation>
    <scope>NUCLEOTIDE SEQUENCE [LARGE SCALE GENOMIC DNA]</scope>
    <source>
        <strain evidence="6">DSM 114642 / LMG 32736 / 3841</strain>
    </source>
</reference>
<evidence type="ECO:0000313" key="5">
    <source>
        <dbReference type="EMBL" id="CAK03043.1"/>
    </source>
</evidence>
<feature type="domain" description="Type I restriction modification DNA specificity" evidence="4">
    <location>
        <begin position="240"/>
        <end position="386"/>
    </location>
</feature>
<sequence length="445" mass="49051">MPEIPFVALADLCPPKRSITYGIVQPGKPDDIGVPIVRVNNFRGHRLDLTERLCVAPNVEAQYSRSRPQPYDVLISLVGSIGQVAIAGPEISGWNLARAVGLIPTKDRHHALWIFYALQSPEAQQYIRQHANTTVQATFNLKDLTKFPIPYPARQGREQIIGMLGSLDDKIELNRKMNETLEAIAQAIFRDWFVEFGPTRRKQDGATDPITIMGGLVQDTERAQALADLFPATLGDDSLPEGWESKSLLEQANWINGAAFKNMHFSDAPDALPVVKIAELKNGVTSGTKFTNTALGERYRISDGELLFSWSGNPDTSIDAFVWIGGNAWLNQHIFAVRENGVRSKAALYVLLKALMPQFAELARNKQTTGLGHVTKEDMKRLEIAVAPGPVETAFEAVITPLVDLLVSRLFENRTLAATRDLLLPKLMSGEIRLSGAEGVIEASH</sequence>
<evidence type="ECO:0000259" key="4">
    <source>
        <dbReference type="Pfam" id="PF01420"/>
    </source>
</evidence>
<keyword evidence="3" id="KW-0238">DNA-binding</keyword>
<keyword evidence="6" id="KW-1185">Reference proteome</keyword>
<dbReference type="RefSeq" id="WP_011654851.1">
    <property type="nucleotide sequence ID" value="NC_008384.1"/>
</dbReference>
<proteinExistence type="inferred from homology"/>
<dbReference type="PANTHER" id="PTHR30408">
    <property type="entry name" value="TYPE-1 RESTRICTION ENZYME ECOKI SPECIFICITY PROTEIN"/>
    <property type="match status" value="1"/>
</dbReference>
<keyword evidence="2" id="KW-0680">Restriction system</keyword>
<evidence type="ECO:0000256" key="1">
    <source>
        <dbReference type="ARBA" id="ARBA00010923"/>
    </source>
</evidence>
<dbReference type="Pfam" id="PF01420">
    <property type="entry name" value="Methylase_S"/>
    <property type="match status" value="2"/>
</dbReference>
<evidence type="ECO:0000256" key="3">
    <source>
        <dbReference type="ARBA" id="ARBA00023125"/>
    </source>
</evidence>
<dbReference type="InterPro" id="IPR052021">
    <property type="entry name" value="Type-I_RS_S_subunit"/>
</dbReference>
<dbReference type="GeneID" id="303212181"/>
<dbReference type="KEGG" id="rle:pRL110099"/>
<dbReference type="EnsemblBacteria" id="CAK03043">
    <property type="protein sequence ID" value="CAK03043"/>
    <property type="gene ID" value="pRL110099"/>
</dbReference>